<comment type="caution">
    <text evidence="1">The sequence shown here is derived from an EMBL/GenBank/DDBJ whole genome shotgun (WGS) entry which is preliminary data.</text>
</comment>
<sequence length="80" mass="8884">MEKKLELHGRNEALFTNIYKEASRTTADLKTSGRFPTYKNFKAAMSENREKISRAASNAPGAGNSSTLACEKVWTPIFTV</sequence>
<protein>
    <submittedName>
        <fullName evidence="1">Uncharacterized protein</fullName>
    </submittedName>
</protein>
<accession>A0A0V1HRU4</accession>
<dbReference type="EMBL" id="JYDP01000035">
    <property type="protein sequence ID" value="KRZ13007.1"/>
    <property type="molecule type" value="Genomic_DNA"/>
</dbReference>
<gene>
    <name evidence="1" type="ORF">T11_8258</name>
</gene>
<evidence type="ECO:0000313" key="2">
    <source>
        <dbReference type="Proteomes" id="UP000055024"/>
    </source>
</evidence>
<evidence type="ECO:0000313" key="1">
    <source>
        <dbReference type="EMBL" id="KRZ13007.1"/>
    </source>
</evidence>
<dbReference type="Proteomes" id="UP000055024">
    <property type="component" value="Unassembled WGS sequence"/>
</dbReference>
<proteinExistence type="predicted"/>
<name>A0A0V1HRU4_9BILA</name>
<organism evidence="1 2">
    <name type="scientific">Trichinella zimbabwensis</name>
    <dbReference type="NCBI Taxonomy" id="268475"/>
    <lineage>
        <taxon>Eukaryota</taxon>
        <taxon>Metazoa</taxon>
        <taxon>Ecdysozoa</taxon>
        <taxon>Nematoda</taxon>
        <taxon>Enoplea</taxon>
        <taxon>Dorylaimia</taxon>
        <taxon>Trichinellida</taxon>
        <taxon>Trichinellidae</taxon>
        <taxon>Trichinella</taxon>
    </lineage>
</organism>
<dbReference type="OrthoDB" id="10537936at2759"/>
<dbReference type="AlphaFoldDB" id="A0A0V1HRU4"/>
<reference evidence="1 2" key="1">
    <citation type="submission" date="2015-01" db="EMBL/GenBank/DDBJ databases">
        <title>Evolution of Trichinella species and genotypes.</title>
        <authorList>
            <person name="Korhonen P.K."/>
            <person name="Edoardo P."/>
            <person name="Giuseppe L.R."/>
            <person name="Gasser R.B."/>
        </authorList>
    </citation>
    <scope>NUCLEOTIDE SEQUENCE [LARGE SCALE GENOMIC DNA]</scope>
    <source>
        <strain evidence="1">ISS1029</strain>
    </source>
</reference>
<keyword evidence="2" id="KW-1185">Reference proteome</keyword>